<reference evidence="2" key="1">
    <citation type="journal article" date="2015" name="Proc. Natl. Acad. Sci. U.S.A.">
        <title>Bacterial clade with the ribosomal RNA operon on a small plasmid rather than the chromosome.</title>
        <authorList>
            <person name="Anda M."/>
            <person name="Ohtsubo Y."/>
            <person name="Okubo T."/>
            <person name="Sugawara M."/>
            <person name="Nagata Y."/>
            <person name="Tsuda M."/>
            <person name="Minamisawa K."/>
            <person name="Mitsui H."/>
        </authorList>
    </citation>
    <scope>NUCLEOTIDE SEQUENCE</scope>
    <source>
        <strain evidence="2">JCM 14755</strain>
    </source>
</reference>
<sequence>MLIPPLEDIALAAIAVGLLFLVRCLLTIRRIRTELLDRPPFWSDAAAVGRAGAYGPAAEPDRRHAMRQLIFGVVVLSCGLAIAAFLIVTSVLTPFVQRGMTV</sequence>
<protein>
    <submittedName>
        <fullName evidence="2">Uncharacterized protein</fullName>
    </submittedName>
</protein>
<evidence type="ECO:0000313" key="2">
    <source>
        <dbReference type="EMBL" id="BAT28237.1"/>
    </source>
</evidence>
<evidence type="ECO:0000256" key="1">
    <source>
        <dbReference type="SAM" id="Phobius"/>
    </source>
</evidence>
<keyword evidence="1" id="KW-0812">Transmembrane</keyword>
<keyword evidence="1" id="KW-0472">Membrane</keyword>
<dbReference type="AlphaFoldDB" id="A0A0P0Z2M6"/>
<dbReference type="EMBL" id="LC066377">
    <property type="protein sequence ID" value="BAT28237.1"/>
    <property type="molecule type" value="Genomic_DNA"/>
</dbReference>
<proteinExistence type="predicted"/>
<organism evidence="2">
    <name type="scientific">Aureimonas frigidaquae</name>
    <dbReference type="NCBI Taxonomy" id="424757"/>
    <lineage>
        <taxon>Bacteria</taxon>
        <taxon>Pseudomonadati</taxon>
        <taxon>Pseudomonadota</taxon>
        <taxon>Alphaproteobacteria</taxon>
        <taxon>Hyphomicrobiales</taxon>
        <taxon>Aurantimonadaceae</taxon>
        <taxon>Aureimonas</taxon>
    </lineage>
</organism>
<feature type="transmembrane region" description="Helical" evidence="1">
    <location>
        <begin position="69"/>
        <end position="92"/>
    </location>
</feature>
<keyword evidence="1" id="KW-1133">Transmembrane helix</keyword>
<feature type="transmembrane region" description="Helical" evidence="1">
    <location>
        <begin position="6"/>
        <end position="26"/>
    </location>
</feature>
<accession>A0A0P0Z2M6</accession>
<name>A0A0P0Z2M6_9HYPH</name>